<dbReference type="PANTHER" id="PTHR43591">
    <property type="entry name" value="METHYLTRANSFERASE"/>
    <property type="match status" value="1"/>
</dbReference>
<dbReference type="GO" id="GO:0008757">
    <property type="term" value="F:S-adenosylmethionine-dependent methyltransferase activity"/>
    <property type="evidence" value="ECO:0007669"/>
    <property type="project" value="InterPro"/>
</dbReference>
<accession>A0A830F2K6</accession>
<dbReference type="SUPFAM" id="SSF53335">
    <property type="entry name" value="S-adenosyl-L-methionine-dependent methyltransferases"/>
    <property type="match status" value="1"/>
</dbReference>
<dbReference type="Proteomes" id="UP000607197">
    <property type="component" value="Unassembled WGS sequence"/>
</dbReference>
<name>A0A830F2K6_9EURY</name>
<protein>
    <recommendedName>
        <fullName evidence="1">Methyltransferase type 11 domain-containing protein</fullName>
    </recommendedName>
</protein>
<dbReference type="Pfam" id="PF08241">
    <property type="entry name" value="Methyltransf_11"/>
    <property type="match status" value="1"/>
</dbReference>
<dbReference type="PANTHER" id="PTHR43591:SF24">
    <property type="entry name" value="2-METHOXY-6-POLYPRENYL-1,4-BENZOQUINOL METHYLASE, MITOCHONDRIAL"/>
    <property type="match status" value="1"/>
</dbReference>
<dbReference type="InterPro" id="IPR013216">
    <property type="entry name" value="Methyltransf_11"/>
</dbReference>
<dbReference type="InterPro" id="IPR029063">
    <property type="entry name" value="SAM-dependent_MTases_sf"/>
</dbReference>
<dbReference type="EMBL" id="BMPG01000002">
    <property type="protein sequence ID" value="GGL56502.1"/>
    <property type="molecule type" value="Genomic_DNA"/>
</dbReference>
<keyword evidence="3" id="KW-1185">Reference proteome</keyword>
<reference evidence="2" key="2">
    <citation type="submission" date="2020-09" db="EMBL/GenBank/DDBJ databases">
        <authorList>
            <person name="Sun Q."/>
            <person name="Ohkuma M."/>
        </authorList>
    </citation>
    <scope>NUCLEOTIDE SEQUENCE</scope>
    <source>
        <strain evidence="2">JCM 19596</strain>
    </source>
</reference>
<organism evidence="2 3">
    <name type="scientific">Halocalculus aciditolerans</name>
    <dbReference type="NCBI Taxonomy" id="1383812"/>
    <lineage>
        <taxon>Archaea</taxon>
        <taxon>Methanobacteriati</taxon>
        <taxon>Methanobacteriota</taxon>
        <taxon>Stenosarchaea group</taxon>
        <taxon>Halobacteria</taxon>
        <taxon>Halobacteriales</taxon>
        <taxon>Halobacteriaceae</taxon>
        <taxon>Halocalculus</taxon>
    </lineage>
</organism>
<dbReference type="AlphaFoldDB" id="A0A830F2K6"/>
<dbReference type="RefSeq" id="WP_229773961.1">
    <property type="nucleotide sequence ID" value="NZ_BMPG01000002.1"/>
</dbReference>
<evidence type="ECO:0000313" key="2">
    <source>
        <dbReference type="EMBL" id="GGL56502.1"/>
    </source>
</evidence>
<sequence length="190" mass="20465">MHDVPLFDRLAPLYDPVMPSADVDAVRAGFANATRDVARVLDLAGGTGRVARELDEEAVVLDASREMLRRAHARGLPAVLGDARFLPIRDGAVDAIVVAEALHHLPDHDRVFRECARVLRPGGVLVVRDVDPTALRGRLFVAAERAFGFDSRFYAPDDLAARLDSAGFDAAVPEPGFTYTVTGRLAGAEP</sequence>
<feature type="domain" description="Methyltransferase type 11" evidence="1">
    <location>
        <begin position="41"/>
        <end position="127"/>
    </location>
</feature>
<dbReference type="CDD" id="cd02440">
    <property type="entry name" value="AdoMet_MTases"/>
    <property type="match status" value="1"/>
</dbReference>
<evidence type="ECO:0000259" key="1">
    <source>
        <dbReference type="Pfam" id="PF08241"/>
    </source>
</evidence>
<proteinExistence type="predicted"/>
<comment type="caution">
    <text evidence="2">The sequence shown here is derived from an EMBL/GenBank/DDBJ whole genome shotgun (WGS) entry which is preliminary data.</text>
</comment>
<dbReference type="Gene3D" id="3.40.50.150">
    <property type="entry name" value="Vaccinia Virus protein VP39"/>
    <property type="match status" value="1"/>
</dbReference>
<gene>
    <name evidence="2" type="ORF">GCM10009039_13280</name>
</gene>
<evidence type="ECO:0000313" key="3">
    <source>
        <dbReference type="Proteomes" id="UP000607197"/>
    </source>
</evidence>
<reference evidence="2" key="1">
    <citation type="journal article" date="2014" name="Int. J. Syst. Evol. Microbiol.">
        <title>Complete genome sequence of Corynebacterium casei LMG S-19264T (=DSM 44701T), isolated from a smear-ripened cheese.</title>
        <authorList>
            <consortium name="US DOE Joint Genome Institute (JGI-PGF)"/>
            <person name="Walter F."/>
            <person name="Albersmeier A."/>
            <person name="Kalinowski J."/>
            <person name="Ruckert C."/>
        </authorList>
    </citation>
    <scope>NUCLEOTIDE SEQUENCE</scope>
    <source>
        <strain evidence="2">JCM 19596</strain>
    </source>
</reference>